<keyword evidence="7" id="KW-1015">Disulfide bond</keyword>
<dbReference type="GeneID" id="24803684"/>
<name>A0A0F7IG59_9EURY</name>
<dbReference type="STRING" id="113653.GAH_01110"/>
<evidence type="ECO:0000256" key="4">
    <source>
        <dbReference type="ARBA" id="ARBA00022827"/>
    </source>
</evidence>
<dbReference type="SUPFAM" id="SSF51905">
    <property type="entry name" value="FAD/NAD(P)-binding domain"/>
    <property type="match status" value="1"/>
</dbReference>
<evidence type="ECO:0000256" key="5">
    <source>
        <dbReference type="ARBA" id="ARBA00023002"/>
    </source>
</evidence>
<dbReference type="EMBL" id="CP011267">
    <property type="protein sequence ID" value="AKG91574.1"/>
    <property type="molecule type" value="Genomic_DNA"/>
</dbReference>
<protein>
    <submittedName>
        <fullName evidence="12">Pyruvate 2-oxoglutarate dehydrogenase complex</fullName>
        <ecNumber evidence="12">1.8.1.4</ecNumber>
    </submittedName>
</protein>
<dbReference type="Gene3D" id="3.30.390.30">
    <property type="match status" value="1"/>
</dbReference>
<dbReference type="HOGENOM" id="CLU_016755_1_2_2"/>
<keyword evidence="5 9" id="KW-0560">Oxidoreductase</keyword>
<dbReference type="PANTHER" id="PTHR22912:SF151">
    <property type="entry name" value="DIHYDROLIPOYL DEHYDROGENASE, MITOCHONDRIAL"/>
    <property type="match status" value="1"/>
</dbReference>
<evidence type="ECO:0000256" key="3">
    <source>
        <dbReference type="ARBA" id="ARBA00022630"/>
    </source>
</evidence>
<dbReference type="GO" id="GO:0050660">
    <property type="term" value="F:flavin adenine dinucleotide binding"/>
    <property type="evidence" value="ECO:0007669"/>
    <property type="project" value="TreeGrafter"/>
</dbReference>
<organism evidence="12 13">
    <name type="scientific">Geoglobus ahangari</name>
    <dbReference type="NCBI Taxonomy" id="113653"/>
    <lineage>
        <taxon>Archaea</taxon>
        <taxon>Methanobacteriati</taxon>
        <taxon>Methanobacteriota</taxon>
        <taxon>Archaeoglobi</taxon>
        <taxon>Archaeoglobales</taxon>
        <taxon>Archaeoglobaceae</taxon>
        <taxon>Geoglobus</taxon>
    </lineage>
</organism>
<dbReference type="OrthoDB" id="27922at2157"/>
<dbReference type="PRINTS" id="PR00411">
    <property type="entry name" value="PNDRDTASEI"/>
</dbReference>
<evidence type="ECO:0000313" key="12">
    <source>
        <dbReference type="EMBL" id="AKG91574.1"/>
    </source>
</evidence>
<sequence length="466" mass="51718">MNEYDAIVIGTGSAMIIAGRILSENPEARVAVVDKDDAGGICLTRGCIPSKLVISPAEILYDLEKMRDFIDAKVRGVNFGRVMRRMREKVDRESRMIEESLRRSENINYFKDVAEFVDRYTLKVRGKEIKSDRIFIGSGSRPLVPGIKGLREAGYLTSDTILRLEEMPESMVIIGGGYIAVEYGNFFARAGCDVRIVEMMPRILSNEEPEVSEVVQRELERHAEIYTSHRVVEVRRDGEVRRVVAQGESGKVEVEGEVVLVAVGREPNSDVLRPERGGVETDERGWIKVNSHLETSVKGVYAIGDANGKHMFRHVANREAVIAYENAFRNAGIEMDYSAMPHAIFTQPEVGSVGLREDEAVERFGKGNVLIGYEELRSTGKGLAMNADGFAKVIVHRDGRILGAHIVGKSASILVQEVATLMAIGASYHAALHALHIHPALSEVVSWAFGNLMSVEEYRKFISRNT</sequence>
<dbReference type="InterPro" id="IPR001100">
    <property type="entry name" value="Pyr_nuc-diS_OxRdtase"/>
</dbReference>
<reference evidence="12 13" key="1">
    <citation type="submission" date="2015-04" db="EMBL/GenBank/DDBJ databases">
        <title>The complete genome sequence of the hyperthermophilic, obligate iron-reducing archaeon Geoglobus ahangari strain 234T.</title>
        <authorList>
            <person name="Manzella M.P."/>
            <person name="Holmes D.E."/>
            <person name="Rocheleau J.M."/>
            <person name="Chung A."/>
            <person name="Reguera G."/>
            <person name="Kashefi K."/>
        </authorList>
    </citation>
    <scope>NUCLEOTIDE SEQUENCE [LARGE SCALE GENOMIC DNA]</scope>
    <source>
        <strain evidence="12 13">234</strain>
    </source>
</reference>
<evidence type="ECO:0000256" key="1">
    <source>
        <dbReference type="ARBA" id="ARBA00001974"/>
    </source>
</evidence>
<dbReference type="Pfam" id="PF07992">
    <property type="entry name" value="Pyr_redox_2"/>
    <property type="match status" value="1"/>
</dbReference>
<dbReference type="PRINTS" id="PR00368">
    <property type="entry name" value="FADPNR"/>
</dbReference>
<dbReference type="EC" id="1.8.1.4" evidence="12"/>
<dbReference type="InterPro" id="IPR004099">
    <property type="entry name" value="Pyr_nucl-diS_OxRdtase_dimer"/>
</dbReference>
<feature type="domain" description="Pyridine nucleotide-disulphide oxidoreductase dimerisation" evidence="10">
    <location>
        <begin position="340"/>
        <end position="448"/>
    </location>
</feature>
<accession>A0A0F7IG59</accession>
<proteinExistence type="inferred from homology"/>
<dbReference type="PIRSF" id="PIRSF000350">
    <property type="entry name" value="Mercury_reductase_MerA"/>
    <property type="match status" value="1"/>
</dbReference>
<dbReference type="Gene3D" id="3.50.50.60">
    <property type="entry name" value="FAD/NAD(P)-binding domain"/>
    <property type="match status" value="2"/>
</dbReference>
<evidence type="ECO:0000256" key="8">
    <source>
        <dbReference type="ARBA" id="ARBA00023284"/>
    </source>
</evidence>
<dbReference type="InterPro" id="IPR012999">
    <property type="entry name" value="Pyr_OxRdtase_I_AS"/>
</dbReference>
<dbReference type="AlphaFoldDB" id="A0A0F7IG59"/>
<dbReference type="GO" id="GO:0006103">
    <property type="term" value="P:2-oxoglutarate metabolic process"/>
    <property type="evidence" value="ECO:0007669"/>
    <property type="project" value="TreeGrafter"/>
</dbReference>
<feature type="domain" description="FAD/NAD(P)-binding" evidence="11">
    <location>
        <begin position="4"/>
        <end position="320"/>
    </location>
</feature>
<evidence type="ECO:0000313" key="13">
    <source>
        <dbReference type="Proteomes" id="UP000034723"/>
    </source>
</evidence>
<keyword evidence="8 9" id="KW-0676">Redox-active center</keyword>
<dbReference type="PATRIC" id="fig|113653.22.peg.1103"/>
<comment type="similarity">
    <text evidence="2 9">Belongs to the class-I pyridine nucleotide-disulfide oxidoreductase family.</text>
</comment>
<dbReference type="GO" id="GO:0004148">
    <property type="term" value="F:dihydrolipoyl dehydrogenase (NADH) activity"/>
    <property type="evidence" value="ECO:0007669"/>
    <property type="project" value="UniProtKB-EC"/>
</dbReference>
<dbReference type="PANTHER" id="PTHR22912">
    <property type="entry name" value="DISULFIDE OXIDOREDUCTASE"/>
    <property type="match status" value="1"/>
</dbReference>
<dbReference type="InterPro" id="IPR023753">
    <property type="entry name" value="FAD/NAD-binding_dom"/>
</dbReference>
<keyword evidence="6" id="KW-0520">NAD</keyword>
<evidence type="ECO:0000259" key="10">
    <source>
        <dbReference type="Pfam" id="PF02852"/>
    </source>
</evidence>
<dbReference type="InterPro" id="IPR016156">
    <property type="entry name" value="FAD/NAD-linked_Rdtase_dimer_sf"/>
</dbReference>
<dbReference type="KEGG" id="gah:GAH_01110"/>
<dbReference type="SUPFAM" id="SSF55424">
    <property type="entry name" value="FAD/NAD-linked reductases, dimerisation (C-terminal) domain"/>
    <property type="match status" value="1"/>
</dbReference>
<evidence type="ECO:0000256" key="2">
    <source>
        <dbReference type="ARBA" id="ARBA00007532"/>
    </source>
</evidence>
<gene>
    <name evidence="12" type="ORF">GAH_01110</name>
</gene>
<dbReference type="PROSITE" id="PS00076">
    <property type="entry name" value="PYRIDINE_REDOX_1"/>
    <property type="match status" value="1"/>
</dbReference>
<evidence type="ECO:0000256" key="6">
    <source>
        <dbReference type="ARBA" id="ARBA00023027"/>
    </source>
</evidence>
<keyword evidence="13" id="KW-1185">Reference proteome</keyword>
<dbReference type="Pfam" id="PF02852">
    <property type="entry name" value="Pyr_redox_dim"/>
    <property type="match status" value="1"/>
</dbReference>
<dbReference type="InParanoid" id="A0A0F7IG59"/>
<keyword evidence="4 9" id="KW-0274">FAD</keyword>
<dbReference type="InterPro" id="IPR036188">
    <property type="entry name" value="FAD/NAD-bd_sf"/>
</dbReference>
<dbReference type="Proteomes" id="UP000034723">
    <property type="component" value="Chromosome"/>
</dbReference>
<evidence type="ECO:0000259" key="11">
    <source>
        <dbReference type="Pfam" id="PF07992"/>
    </source>
</evidence>
<evidence type="ECO:0000256" key="9">
    <source>
        <dbReference type="RuleBase" id="RU003691"/>
    </source>
</evidence>
<comment type="cofactor">
    <cofactor evidence="1">
        <name>FAD</name>
        <dbReference type="ChEBI" id="CHEBI:57692"/>
    </cofactor>
</comment>
<dbReference type="InterPro" id="IPR050151">
    <property type="entry name" value="Class-I_Pyr_Nuc-Dis_Oxidored"/>
</dbReference>
<dbReference type="RefSeq" id="WP_048095197.1">
    <property type="nucleotide sequence ID" value="NZ_CP011267.1"/>
</dbReference>
<evidence type="ECO:0000256" key="7">
    <source>
        <dbReference type="ARBA" id="ARBA00023157"/>
    </source>
</evidence>
<keyword evidence="3 9" id="KW-0285">Flavoprotein</keyword>
<keyword evidence="12" id="KW-0670">Pyruvate</keyword>
<dbReference type="NCBIfam" id="NF004947">
    <property type="entry name" value="PRK06292.2-5"/>
    <property type="match status" value="1"/>
</dbReference>